<reference evidence="2 3" key="1">
    <citation type="submission" date="2018-06" db="EMBL/GenBank/DDBJ databases">
        <title>Spirosoma sp. HMF3257 Genome sequencing and assembly.</title>
        <authorList>
            <person name="Kang H."/>
            <person name="Cha I."/>
            <person name="Kim H."/>
            <person name="Kang J."/>
            <person name="Joh K."/>
        </authorList>
    </citation>
    <scope>NUCLEOTIDE SEQUENCE [LARGE SCALE GENOMIC DNA]</scope>
    <source>
        <strain evidence="2 3">HMF3257</strain>
    </source>
</reference>
<dbReference type="Gene3D" id="3.40.710.10">
    <property type="entry name" value="DD-peptidase/beta-lactamase superfamily"/>
    <property type="match status" value="1"/>
</dbReference>
<dbReference type="AlphaFoldDB" id="A0A327NHV2"/>
<evidence type="ECO:0000313" key="3">
    <source>
        <dbReference type="Proteomes" id="UP000249016"/>
    </source>
</evidence>
<evidence type="ECO:0000313" key="2">
    <source>
        <dbReference type="EMBL" id="RAI73514.1"/>
    </source>
</evidence>
<comment type="caution">
    <text evidence="2">The sequence shown here is derived from an EMBL/GenBank/DDBJ whole genome shotgun (WGS) entry which is preliminary data.</text>
</comment>
<evidence type="ECO:0000259" key="1">
    <source>
        <dbReference type="Pfam" id="PF00144"/>
    </source>
</evidence>
<dbReference type="EMBL" id="QLII01000001">
    <property type="protein sequence ID" value="RAI73514.1"/>
    <property type="molecule type" value="Genomic_DNA"/>
</dbReference>
<name>A0A327NHV2_9BACT</name>
<dbReference type="InterPro" id="IPR012338">
    <property type="entry name" value="Beta-lactam/transpept-like"/>
</dbReference>
<gene>
    <name evidence="2" type="ORF">HMF3257_02070</name>
</gene>
<sequence>MLRSGNCFPTAGYPDYQPGGNPVDRYQTLVESVARIKPLPSDTLPGTRFLYGGLAMQVAGRMAELATGKDWEPCFRQKSPAAGHDRHPLYTRRFGGWT</sequence>
<protein>
    <recommendedName>
        <fullName evidence="1">Beta-lactamase-related domain-containing protein</fullName>
    </recommendedName>
</protein>
<keyword evidence="3" id="KW-1185">Reference proteome</keyword>
<organism evidence="2 3">
    <name type="scientific">Spirosoma telluris</name>
    <dbReference type="NCBI Taxonomy" id="2183553"/>
    <lineage>
        <taxon>Bacteria</taxon>
        <taxon>Pseudomonadati</taxon>
        <taxon>Bacteroidota</taxon>
        <taxon>Cytophagia</taxon>
        <taxon>Cytophagales</taxon>
        <taxon>Cytophagaceae</taxon>
        <taxon>Spirosoma</taxon>
    </lineage>
</organism>
<dbReference type="OrthoDB" id="2247630at2"/>
<dbReference type="Pfam" id="PF00144">
    <property type="entry name" value="Beta-lactamase"/>
    <property type="match status" value="1"/>
</dbReference>
<feature type="domain" description="Beta-lactamase-related" evidence="1">
    <location>
        <begin position="10"/>
        <end position="78"/>
    </location>
</feature>
<accession>A0A327NHV2</accession>
<dbReference type="InterPro" id="IPR001466">
    <property type="entry name" value="Beta-lactam-related"/>
</dbReference>
<proteinExistence type="predicted"/>
<dbReference type="Proteomes" id="UP000249016">
    <property type="component" value="Unassembled WGS sequence"/>
</dbReference>
<dbReference type="SUPFAM" id="SSF56601">
    <property type="entry name" value="beta-lactamase/transpeptidase-like"/>
    <property type="match status" value="1"/>
</dbReference>